<dbReference type="AlphaFoldDB" id="A0AAE4ATM1"/>
<evidence type="ECO:0000313" key="5">
    <source>
        <dbReference type="Proteomes" id="UP001229244"/>
    </source>
</evidence>
<dbReference type="GO" id="GO:0003677">
    <property type="term" value="F:DNA binding"/>
    <property type="evidence" value="ECO:0007669"/>
    <property type="project" value="UniProtKB-UniRule"/>
</dbReference>
<comment type="caution">
    <text evidence="4">The sequence shown here is derived from an EMBL/GenBank/DDBJ whole genome shotgun (WGS) entry which is preliminary data.</text>
</comment>
<feature type="DNA-binding region" description="H-T-H motif" evidence="2">
    <location>
        <begin position="41"/>
        <end position="60"/>
    </location>
</feature>
<name>A0AAE4ATM1_9HYPH</name>
<keyword evidence="5" id="KW-1185">Reference proteome</keyword>
<dbReference type="PROSITE" id="PS50977">
    <property type="entry name" value="HTH_TETR_2"/>
    <property type="match status" value="1"/>
</dbReference>
<organism evidence="4 5">
    <name type="scientific">Amorphus orientalis</name>
    <dbReference type="NCBI Taxonomy" id="649198"/>
    <lineage>
        <taxon>Bacteria</taxon>
        <taxon>Pseudomonadati</taxon>
        <taxon>Pseudomonadota</taxon>
        <taxon>Alphaproteobacteria</taxon>
        <taxon>Hyphomicrobiales</taxon>
        <taxon>Amorphaceae</taxon>
        <taxon>Amorphus</taxon>
    </lineage>
</organism>
<dbReference type="Pfam" id="PF00440">
    <property type="entry name" value="TetR_N"/>
    <property type="match status" value="1"/>
</dbReference>
<protein>
    <submittedName>
        <fullName evidence="4">AcrR family transcriptional regulator</fullName>
    </submittedName>
</protein>
<dbReference type="Proteomes" id="UP001229244">
    <property type="component" value="Unassembled WGS sequence"/>
</dbReference>
<proteinExistence type="predicted"/>
<dbReference type="InterPro" id="IPR009057">
    <property type="entry name" value="Homeodomain-like_sf"/>
</dbReference>
<feature type="domain" description="HTH tetR-type" evidence="3">
    <location>
        <begin position="18"/>
        <end position="78"/>
    </location>
</feature>
<accession>A0AAE4ATM1</accession>
<reference evidence="4" key="1">
    <citation type="submission" date="2023-07" db="EMBL/GenBank/DDBJ databases">
        <title>Genomic Encyclopedia of Type Strains, Phase IV (KMG-IV): sequencing the most valuable type-strain genomes for metagenomic binning, comparative biology and taxonomic classification.</title>
        <authorList>
            <person name="Goeker M."/>
        </authorList>
    </citation>
    <scope>NUCLEOTIDE SEQUENCE</scope>
    <source>
        <strain evidence="4">DSM 21202</strain>
    </source>
</reference>
<gene>
    <name evidence="4" type="ORF">J2S73_002929</name>
</gene>
<evidence type="ECO:0000259" key="3">
    <source>
        <dbReference type="PROSITE" id="PS50977"/>
    </source>
</evidence>
<evidence type="ECO:0000256" key="1">
    <source>
        <dbReference type="ARBA" id="ARBA00023125"/>
    </source>
</evidence>
<evidence type="ECO:0000256" key="2">
    <source>
        <dbReference type="PROSITE-ProRule" id="PRU00335"/>
    </source>
</evidence>
<dbReference type="Gene3D" id="1.10.357.10">
    <property type="entry name" value="Tetracycline Repressor, domain 2"/>
    <property type="match status" value="1"/>
</dbReference>
<keyword evidence="1 2" id="KW-0238">DNA-binding</keyword>
<dbReference type="SUPFAM" id="SSF46689">
    <property type="entry name" value="Homeodomain-like"/>
    <property type="match status" value="1"/>
</dbReference>
<dbReference type="EMBL" id="JAUSUL010000003">
    <property type="protein sequence ID" value="MDQ0316453.1"/>
    <property type="molecule type" value="Genomic_DNA"/>
</dbReference>
<dbReference type="RefSeq" id="WP_306886333.1">
    <property type="nucleotide sequence ID" value="NZ_JAUSUL010000003.1"/>
</dbReference>
<evidence type="ECO:0000313" key="4">
    <source>
        <dbReference type="EMBL" id="MDQ0316453.1"/>
    </source>
</evidence>
<sequence>MARAAAKTSDAAAGSGARLGATDWIDVGLKLLAGGNVEDVRVEVIARQLKVTKGSFYWHFKNRRELLARILEHWTDWATVQVSRWALSEGETPRERLEWLLTLPARSRPDRRGADIELAIRSWARHDALAAATVEKVDLMRADFFVALLSETALPDAVIRERAATAQAFMLGEALLKTGLDRDTRLANARAVAALLTREDPDPCG</sequence>
<dbReference type="InterPro" id="IPR001647">
    <property type="entry name" value="HTH_TetR"/>
</dbReference>